<organism evidence="1 2">
    <name type="scientific">Acinetobacter terrae</name>
    <dbReference type="NCBI Taxonomy" id="2731247"/>
    <lineage>
        <taxon>Bacteria</taxon>
        <taxon>Pseudomonadati</taxon>
        <taxon>Pseudomonadota</taxon>
        <taxon>Gammaproteobacteria</taxon>
        <taxon>Moraxellales</taxon>
        <taxon>Moraxellaceae</taxon>
        <taxon>Acinetobacter</taxon>
        <taxon>Acinetobacter Taxon 24</taxon>
    </lineage>
</organism>
<evidence type="ECO:0000313" key="1">
    <source>
        <dbReference type="EMBL" id="TCB58220.1"/>
    </source>
</evidence>
<dbReference type="RefSeq" id="WP_131271543.1">
    <property type="nucleotide sequence ID" value="NZ_SJOA01000013.1"/>
</dbReference>
<sequence>MSLSLLAEIKKGELIGLGGNQSNAVCYRTFNEDEFMEIVWSSIYLKQKRFNLPVIDEKNKSKYEL</sequence>
<name>A0A4R0EL02_9GAMM</name>
<comment type="caution">
    <text evidence="1">The sequence shown here is derived from an EMBL/GenBank/DDBJ whole genome shotgun (WGS) entry which is preliminary data.</text>
</comment>
<dbReference type="Proteomes" id="UP000291380">
    <property type="component" value="Unassembled WGS sequence"/>
</dbReference>
<dbReference type="AlphaFoldDB" id="A0A4R0EL02"/>
<evidence type="ECO:0000313" key="2">
    <source>
        <dbReference type="Proteomes" id="UP000291380"/>
    </source>
</evidence>
<protein>
    <submittedName>
        <fullName evidence="1">Uncharacterized protein</fullName>
    </submittedName>
</protein>
<proteinExistence type="predicted"/>
<gene>
    <name evidence="1" type="ORF">E0H85_10980</name>
</gene>
<dbReference type="OrthoDB" id="8776734at2"/>
<dbReference type="EMBL" id="SJOA01000013">
    <property type="protein sequence ID" value="TCB58220.1"/>
    <property type="molecule type" value="Genomic_DNA"/>
</dbReference>
<accession>A0A4R0EL02</accession>
<reference evidence="1 2" key="1">
    <citation type="submission" date="2019-02" db="EMBL/GenBank/DDBJ databases">
        <title>High diversity of culturable Acinetobacter species in natural soil and water ecosystems.</title>
        <authorList>
            <person name="Radolfova-Krizova L."/>
            <person name="Nemec A."/>
        </authorList>
    </citation>
    <scope>NUCLEOTIDE SEQUENCE [LARGE SCALE GENOMIC DNA]</scope>
    <source>
        <strain evidence="1 2">ANC 4281</strain>
    </source>
</reference>